<dbReference type="RefSeq" id="XP_024501509.1">
    <property type="nucleotide sequence ID" value="XM_024647431.1"/>
</dbReference>
<dbReference type="Gene3D" id="3.40.366.10">
    <property type="entry name" value="Malonyl-Coenzyme A Acyl Carrier Protein, domain 2"/>
    <property type="match status" value="1"/>
</dbReference>
<dbReference type="AlphaFoldDB" id="A0A090L2I7"/>
<evidence type="ECO:0000313" key="3">
    <source>
        <dbReference type="Proteomes" id="UP000035682"/>
    </source>
</evidence>
<evidence type="ECO:0000313" key="4">
    <source>
        <dbReference type="WBParaSite" id="SRAE_1000058000.1"/>
    </source>
</evidence>
<dbReference type="Proteomes" id="UP000035682">
    <property type="component" value="Unplaced"/>
</dbReference>
<dbReference type="InterPro" id="IPR014043">
    <property type="entry name" value="Acyl_transferase_dom"/>
</dbReference>
<gene>
    <name evidence="2 4 5" type="ORF">SRAE_1000058000</name>
</gene>
<dbReference type="InterPro" id="IPR052760">
    <property type="entry name" value="Mitochondrial_malonyltrans"/>
</dbReference>
<dbReference type="CTD" id="36374672"/>
<dbReference type="WBParaSite" id="SRAE_1000058000.1">
    <property type="protein sequence ID" value="SRAE_1000058000.1"/>
    <property type="gene ID" value="WBGene00257177"/>
</dbReference>
<organism evidence="2">
    <name type="scientific">Strongyloides ratti</name>
    <name type="common">Parasitic roundworm</name>
    <dbReference type="NCBI Taxonomy" id="34506"/>
    <lineage>
        <taxon>Eukaryota</taxon>
        <taxon>Metazoa</taxon>
        <taxon>Ecdysozoa</taxon>
        <taxon>Nematoda</taxon>
        <taxon>Chromadorea</taxon>
        <taxon>Rhabditida</taxon>
        <taxon>Tylenchina</taxon>
        <taxon>Panagrolaimomorpha</taxon>
        <taxon>Strongyloidoidea</taxon>
        <taxon>Strongyloididae</taxon>
        <taxon>Strongyloides</taxon>
    </lineage>
</organism>
<dbReference type="PANTHER" id="PTHR47170:SF2">
    <property type="entry name" value="MALONYL-COA:ACP TRANSACYLASE (MAT) DOMAIN-CONTAINING PROTEIN"/>
    <property type="match status" value="1"/>
</dbReference>
<evidence type="ECO:0000313" key="5">
    <source>
        <dbReference type="WormBase" id="SRAE_1000058000"/>
    </source>
</evidence>
<dbReference type="OMA" id="LICPKAV"/>
<evidence type="ECO:0000313" key="2">
    <source>
        <dbReference type="EMBL" id="CEF62307.1"/>
    </source>
</evidence>
<dbReference type="EMBL" id="LN609528">
    <property type="protein sequence ID" value="CEF62307.1"/>
    <property type="molecule type" value="Genomic_DNA"/>
</dbReference>
<dbReference type="OrthoDB" id="541883at2759"/>
<proteinExistence type="predicted"/>
<evidence type="ECO:0000259" key="1">
    <source>
        <dbReference type="Pfam" id="PF00698"/>
    </source>
</evidence>
<dbReference type="GO" id="GO:0016740">
    <property type="term" value="F:transferase activity"/>
    <property type="evidence" value="ECO:0007669"/>
    <property type="project" value="InterPro"/>
</dbReference>
<dbReference type="STRING" id="34506.A0A090L2I7"/>
<dbReference type="Pfam" id="PF00698">
    <property type="entry name" value="Acyl_transf_1"/>
    <property type="match status" value="1"/>
</dbReference>
<dbReference type="InterPro" id="IPR001227">
    <property type="entry name" value="Ac_transferase_dom_sf"/>
</dbReference>
<dbReference type="GeneID" id="36374672"/>
<sequence length="188" mass="21246">MNYCKLILRNNNTLWKCIRGIRQKNVTTPDDVNNENEKLEKLFELDKPFYGEKEEEKKRLDEINFDHIPIEKQVVIFCPGQGAQTVGMLEETKKNNPKALQLFDKASEILGYDLQSVIDKGPASKLNQTIYTQPAIVVSSLVAYENLKLLRPDVEETLTHIAGFSVGEYTAAVISGILSFSDALKIIK</sequence>
<dbReference type="SUPFAM" id="SSF52151">
    <property type="entry name" value="FabD/lysophospholipase-like"/>
    <property type="match status" value="1"/>
</dbReference>
<feature type="domain" description="Malonyl-CoA:ACP transacylase (MAT)" evidence="1">
    <location>
        <begin position="78"/>
        <end position="186"/>
    </location>
</feature>
<name>A0A090L2I7_STRRB</name>
<accession>A0A090L2I7</accession>
<dbReference type="InterPro" id="IPR016035">
    <property type="entry name" value="Acyl_Trfase/lysoPLipase"/>
</dbReference>
<protein>
    <submittedName>
        <fullName evidence="2 4">Malonyl-CoA-acyl carrier protein transacylase, mitochondrial</fullName>
    </submittedName>
</protein>
<keyword evidence="3" id="KW-1185">Reference proteome</keyword>
<dbReference type="PANTHER" id="PTHR47170">
    <property type="entry name" value="MALONYL-COA ACP TRANSACYLASE, ACP-BINDING"/>
    <property type="match status" value="1"/>
</dbReference>
<reference evidence="2 3" key="1">
    <citation type="submission" date="2014-09" db="EMBL/GenBank/DDBJ databases">
        <authorList>
            <person name="Martin A.A."/>
        </authorList>
    </citation>
    <scope>NUCLEOTIDE SEQUENCE</scope>
    <source>
        <strain evidence="3">ED321</strain>
        <strain evidence="2">ED321 Heterogonic</strain>
    </source>
</reference>
<reference evidence="4" key="2">
    <citation type="submission" date="2020-12" db="UniProtKB">
        <authorList>
            <consortium name="WormBaseParasite"/>
        </authorList>
    </citation>
    <scope>IDENTIFICATION</scope>
</reference>
<dbReference type="WormBase" id="SRAE_1000058000">
    <property type="protein sequence ID" value="SRP04948"/>
    <property type="gene ID" value="WBGene00257177"/>
</dbReference>